<organism evidence="14 15">
    <name type="scientific">Paenibacillus pasadenensis</name>
    <dbReference type="NCBI Taxonomy" id="217090"/>
    <lineage>
        <taxon>Bacteria</taxon>
        <taxon>Bacillati</taxon>
        <taxon>Bacillota</taxon>
        <taxon>Bacilli</taxon>
        <taxon>Bacillales</taxon>
        <taxon>Paenibacillaceae</taxon>
        <taxon>Paenibacillus</taxon>
    </lineage>
</organism>
<comment type="caution">
    <text evidence="14">The sequence shown here is derived from an EMBL/GenBank/DDBJ whole genome shotgun (WGS) entry which is preliminary data.</text>
</comment>
<evidence type="ECO:0000256" key="2">
    <source>
        <dbReference type="ARBA" id="ARBA00004236"/>
    </source>
</evidence>
<dbReference type="SUPFAM" id="SSF56601">
    <property type="entry name" value="beta-lactamase/transpeptidase-like"/>
    <property type="match status" value="1"/>
</dbReference>
<evidence type="ECO:0000259" key="12">
    <source>
        <dbReference type="Pfam" id="PF00905"/>
    </source>
</evidence>
<dbReference type="InterPro" id="IPR001460">
    <property type="entry name" value="PCN-bd_Tpept"/>
</dbReference>
<comment type="subcellular location">
    <subcellularLocation>
        <location evidence="2">Cell membrane</location>
    </subcellularLocation>
    <subcellularLocation>
        <location evidence="1">Membrane</location>
        <topology evidence="1">Single-pass membrane protein</topology>
    </subcellularLocation>
</comment>
<dbReference type="GO" id="GO:0051301">
    <property type="term" value="P:cell division"/>
    <property type="evidence" value="ECO:0007669"/>
    <property type="project" value="UniProtKB-KW"/>
</dbReference>
<evidence type="ECO:0000256" key="6">
    <source>
        <dbReference type="ARBA" id="ARBA00022960"/>
    </source>
</evidence>
<dbReference type="InterPro" id="IPR012338">
    <property type="entry name" value="Beta-lactam/transpept-like"/>
</dbReference>
<evidence type="ECO:0000256" key="9">
    <source>
        <dbReference type="ARBA" id="ARBA00023136"/>
    </source>
</evidence>
<dbReference type="GO" id="GO:0008658">
    <property type="term" value="F:penicillin binding"/>
    <property type="evidence" value="ECO:0007669"/>
    <property type="project" value="InterPro"/>
</dbReference>
<protein>
    <submittedName>
        <fullName evidence="14">Cell division protein FtsI [Peptidoglycan synthetase]</fullName>
        <ecNumber evidence="14">2.4.1.129</ecNumber>
    </submittedName>
</protein>
<evidence type="ECO:0000256" key="8">
    <source>
        <dbReference type="ARBA" id="ARBA00022989"/>
    </source>
</evidence>
<dbReference type="GO" id="GO:0071555">
    <property type="term" value="P:cell wall organization"/>
    <property type="evidence" value="ECO:0007669"/>
    <property type="project" value="UniProtKB-KW"/>
</dbReference>
<dbReference type="Gene3D" id="3.40.710.10">
    <property type="entry name" value="DD-peptidase/beta-lactamase superfamily"/>
    <property type="match status" value="1"/>
</dbReference>
<dbReference type="AlphaFoldDB" id="A0A2N5N6W3"/>
<feature type="transmembrane region" description="Helical" evidence="11">
    <location>
        <begin position="38"/>
        <end position="60"/>
    </location>
</feature>
<dbReference type="InterPro" id="IPR050515">
    <property type="entry name" value="Beta-lactam/transpept"/>
</dbReference>
<evidence type="ECO:0000313" key="15">
    <source>
        <dbReference type="Proteomes" id="UP000234789"/>
    </source>
</evidence>
<keyword evidence="15" id="KW-1185">Reference proteome</keyword>
<dbReference type="RefSeq" id="WP_240478917.1">
    <property type="nucleotide sequence ID" value="NZ_BIMM01000024.1"/>
</dbReference>
<feature type="domain" description="Penicillin-binding protein transpeptidase" evidence="12">
    <location>
        <begin position="323"/>
        <end position="664"/>
    </location>
</feature>
<reference evidence="14 15" key="1">
    <citation type="submission" date="2017-05" db="EMBL/GenBank/DDBJ databases">
        <title>Functional genome analysis of Paenibacillus pasadenensis strain R16: insights on endophytic life style and antifungal activity.</title>
        <authorList>
            <person name="Passera A."/>
            <person name="Marcolungo L."/>
            <person name="Casati P."/>
            <person name="Brasca M."/>
            <person name="Quaglino F."/>
            <person name="Delledonne M."/>
        </authorList>
    </citation>
    <scope>NUCLEOTIDE SEQUENCE [LARGE SCALE GENOMIC DNA]</scope>
    <source>
        <strain evidence="14 15">R16</strain>
    </source>
</reference>
<evidence type="ECO:0000256" key="7">
    <source>
        <dbReference type="ARBA" id="ARBA00022984"/>
    </source>
</evidence>
<dbReference type="PANTHER" id="PTHR30627:SF2">
    <property type="entry name" value="PEPTIDOGLYCAN D,D-TRANSPEPTIDASE MRDA"/>
    <property type="match status" value="1"/>
</dbReference>
<keyword evidence="5 11" id="KW-0812">Transmembrane</keyword>
<dbReference type="InterPro" id="IPR036138">
    <property type="entry name" value="PBP_dimer_sf"/>
</dbReference>
<evidence type="ECO:0000256" key="4">
    <source>
        <dbReference type="ARBA" id="ARBA00022475"/>
    </source>
</evidence>
<keyword evidence="8 11" id="KW-1133">Transmembrane helix</keyword>
<dbReference type="PANTHER" id="PTHR30627">
    <property type="entry name" value="PEPTIDOGLYCAN D,D-TRANSPEPTIDASE"/>
    <property type="match status" value="1"/>
</dbReference>
<dbReference type="Pfam" id="PF03717">
    <property type="entry name" value="PBP_dimer"/>
    <property type="match status" value="1"/>
</dbReference>
<evidence type="ECO:0000256" key="11">
    <source>
        <dbReference type="SAM" id="Phobius"/>
    </source>
</evidence>
<comment type="similarity">
    <text evidence="3">Belongs to the transpeptidase family.</text>
</comment>
<dbReference type="GO" id="GO:0016757">
    <property type="term" value="F:glycosyltransferase activity"/>
    <property type="evidence" value="ECO:0007669"/>
    <property type="project" value="UniProtKB-KW"/>
</dbReference>
<keyword evidence="6" id="KW-0133">Cell shape</keyword>
<dbReference type="InterPro" id="IPR005311">
    <property type="entry name" value="PBP_dimer"/>
</dbReference>
<dbReference type="EMBL" id="NFEZ01000004">
    <property type="protein sequence ID" value="PLT46053.1"/>
    <property type="molecule type" value="Genomic_DNA"/>
</dbReference>
<sequence>MKKPGTHPKGNGKPPEIIGRDEEKDYVVRRQFMFRLNLFFFAAFVMFGILIVRLAVLQFIDGPELKLLREDQGTRDVSIPPFRGNILDSDKKPIAYSTSTQTLTYTLQAERNKQIAIDMSVKLSEVFKKYNDDPDAQMTPEEIQKNMDLDFRTNTISVPRRIRSDLSNREIAYITENKEQFVGVDIVEESVRNYSEDRVAAQLVGYLKKYKSAGDLTKYKEIKEKNDPANKYLQEETVGFDGLEYMYQEQLRGINGLKTYPVDRTNKVTGVPVVQPPQRGNDLVLSINRKVQLTAQQAITDQLDVLKHATSKPLNAGNDARMGFAVAMEVDTGKVVAMASMPDYDTNIWKGGSATTEKLKPVENFITNGTIRTVFPNYQDPKEQAKHTPSLVYLGSTQKPLSILIGLNEKLFTARESYHDVGRYVFGSKGNEVTINNASSKPNGYINASEAIAKSSNAFMSAMVGERLLNNYGGRKAVEVWDDYMKQFGLGVLTGSGLPYEQPGVEDYFHEAETASNQSALVRASFGQMGKYTTLQLAQYASMLANKGKRMKPLFVSEILDPKGEVIEKVQPEVLNKVSFPDAYWNTIYSGMSKVSVQGFEGVSYSFLRKTGTSQQQVARGKQVENSVFIAFAPADKPKLAIAIVIPEGGYGGYGAAPVARKIFDAYDEAVGLYGTPKGSKD</sequence>
<name>A0A2N5N6W3_9BACL</name>
<gene>
    <name evidence="14" type="ORF">B8V81_4484</name>
</gene>
<evidence type="ECO:0000313" key="14">
    <source>
        <dbReference type="EMBL" id="PLT46053.1"/>
    </source>
</evidence>
<evidence type="ECO:0000256" key="10">
    <source>
        <dbReference type="ARBA" id="ARBA00023316"/>
    </source>
</evidence>
<dbReference type="EC" id="2.4.1.129" evidence="14"/>
<keyword evidence="7" id="KW-0573">Peptidoglycan synthesis</keyword>
<proteinExistence type="inferred from homology"/>
<dbReference type="Gene3D" id="3.90.1310.10">
    <property type="entry name" value="Penicillin-binding protein 2a (Domain 2)"/>
    <property type="match status" value="1"/>
</dbReference>
<evidence type="ECO:0000256" key="3">
    <source>
        <dbReference type="ARBA" id="ARBA00007171"/>
    </source>
</evidence>
<keyword evidence="10" id="KW-0961">Cell wall biogenesis/degradation</keyword>
<feature type="domain" description="Penicillin-binding protein dimerisation" evidence="13">
    <location>
        <begin position="79"/>
        <end position="269"/>
    </location>
</feature>
<keyword evidence="14" id="KW-0131">Cell cycle</keyword>
<evidence type="ECO:0000259" key="13">
    <source>
        <dbReference type="Pfam" id="PF03717"/>
    </source>
</evidence>
<dbReference type="GO" id="GO:0009252">
    <property type="term" value="P:peptidoglycan biosynthetic process"/>
    <property type="evidence" value="ECO:0007669"/>
    <property type="project" value="UniProtKB-KW"/>
</dbReference>
<evidence type="ECO:0000256" key="5">
    <source>
        <dbReference type="ARBA" id="ARBA00022692"/>
    </source>
</evidence>
<dbReference type="GO" id="GO:0071972">
    <property type="term" value="F:peptidoglycan L,D-transpeptidase activity"/>
    <property type="evidence" value="ECO:0007669"/>
    <property type="project" value="TreeGrafter"/>
</dbReference>
<dbReference type="GO" id="GO:0005886">
    <property type="term" value="C:plasma membrane"/>
    <property type="evidence" value="ECO:0007669"/>
    <property type="project" value="UniProtKB-SubCell"/>
</dbReference>
<keyword evidence="14" id="KW-0808">Transferase</keyword>
<keyword evidence="4" id="KW-1003">Cell membrane</keyword>
<accession>A0A2N5N6W3</accession>
<evidence type="ECO:0000256" key="1">
    <source>
        <dbReference type="ARBA" id="ARBA00004167"/>
    </source>
</evidence>
<dbReference type="SUPFAM" id="SSF56519">
    <property type="entry name" value="Penicillin binding protein dimerisation domain"/>
    <property type="match status" value="1"/>
</dbReference>
<dbReference type="Pfam" id="PF00905">
    <property type="entry name" value="Transpeptidase"/>
    <property type="match status" value="1"/>
</dbReference>
<dbReference type="GO" id="GO:0008360">
    <property type="term" value="P:regulation of cell shape"/>
    <property type="evidence" value="ECO:0007669"/>
    <property type="project" value="UniProtKB-KW"/>
</dbReference>
<dbReference type="Proteomes" id="UP000234789">
    <property type="component" value="Unassembled WGS sequence"/>
</dbReference>
<keyword evidence="14" id="KW-0328">Glycosyltransferase</keyword>
<keyword evidence="9 11" id="KW-0472">Membrane</keyword>
<keyword evidence="14" id="KW-0132">Cell division</keyword>